<gene>
    <name evidence="1" type="ORF">FWK35_00031707</name>
</gene>
<evidence type="ECO:0000313" key="2">
    <source>
        <dbReference type="Proteomes" id="UP000478052"/>
    </source>
</evidence>
<dbReference type="EMBL" id="VUJU01012729">
    <property type="protein sequence ID" value="KAF0706913.1"/>
    <property type="molecule type" value="Genomic_DNA"/>
</dbReference>
<comment type="caution">
    <text evidence="1">The sequence shown here is derived from an EMBL/GenBank/DDBJ whole genome shotgun (WGS) entry which is preliminary data.</text>
</comment>
<evidence type="ECO:0000313" key="1">
    <source>
        <dbReference type="EMBL" id="KAF0706913.1"/>
    </source>
</evidence>
<reference evidence="1 2" key="1">
    <citation type="submission" date="2019-08" db="EMBL/GenBank/DDBJ databases">
        <title>Whole genome of Aphis craccivora.</title>
        <authorList>
            <person name="Voronova N.V."/>
            <person name="Shulinski R.S."/>
            <person name="Bandarenka Y.V."/>
            <person name="Zhorov D.G."/>
            <person name="Warner D."/>
        </authorList>
    </citation>
    <scope>NUCLEOTIDE SEQUENCE [LARGE SCALE GENOMIC DNA]</scope>
    <source>
        <strain evidence="1">180601</strain>
        <tissue evidence="1">Whole Body</tissue>
    </source>
</reference>
<feature type="non-terminal residue" evidence="1">
    <location>
        <position position="1"/>
    </location>
</feature>
<keyword evidence="2" id="KW-1185">Reference proteome</keyword>
<proteinExistence type="predicted"/>
<dbReference type="OrthoDB" id="6930896at2759"/>
<name>A0A6G0VSI7_APHCR</name>
<sequence length="100" mass="12051">LNQEGRFPGRQINQQRRRAVFDEDTKLQVLAYIRANPRSSIRHIAREIGISYGDSSRRLEFIAWFNIQFHYNPLIVNRILWSDESKFTNNDIMNKQNHRY</sequence>
<dbReference type="Pfam" id="PF13412">
    <property type="entry name" value="HTH_24"/>
    <property type="match status" value="1"/>
</dbReference>
<feature type="non-terminal residue" evidence="1">
    <location>
        <position position="100"/>
    </location>
</feature>
<organism evidence="1 2">
    <name type="scientific">Aphis craccivora</name>
    <name type="common">Cowpea aphid</name>
    <dbReference type="NCBI Taxonomy" id="307492"/>
    <lineage>
        <taxon>Eukaryota</taxon>
        <taxon>Metazoa</taxon>
        <taxon>Ecdysozoa</taxon>
        <taxon>Arthropoda</taxon>
        <taxon>Hexapoda</taxon>
        <taxon>Insecta</taxon>
        <taxon>Pterygota</taxon>
        <taxon>Neoptera</taxon>
        <taxon>Paraneoptera</taxon>
        <taxon>Hemiptera</taxon>
        <taxon>Sternorrhyncha</taxon>
        <taxon>Aphidomorpha</taxon>
        <taxon>Aphidoidea</taxon>
        <taxon>Aphididae</taxon>
        <taxon>Aphidini</taxon>
        <taxon>Aphis</taxon>
        <taxon>Aphis</taxon>
    </lineage>
</organism>
<dbReference type="AlphaFoldDB" id="A0A6G0VSI7"/>
<dbReference type="Proteomes" id="UP000478052">
    <property type="component" value="Unassembled WGS sequence"/>
</dbReference>
<accession>A0A6G0VSI7</accession>
<protein>
    <submittedName>
        <fullName evidence="1">Uncharacterized protein</fullName>
    </submittedName>
</protein>